<name>A0A1I5D6D0_9FIRM</name>
<dbReference type="InterPro" id="IPR000182">
    <property type="entry name" value="GNAT_dom"/>
</dbReference>
<gene>
    <name evidence="2" type="ORF">SAMN04489757_10516</name>
</gene>
<reference evidence="2 3" key="1">
    <citation type="submission" date="2016-10" db="EMBL/GenBank/DDBJ databases">
        <authorList>
            <person name="de Groot N.N."/>
        </authorList>
    </citation>
    <scope>NUCLEOTIDE SEQUENCE [LARGE SCALE GENOMIC DNA]</scope>
    <source>
        <strain evidence="2 3">DSM 1283</strain>
    </source>
</reference>
<keyword evidence="3" id="KW-1185">Reference proteome</keyword>
<dbReference type="InterPro" id="IPR016181">
    <property type="entry name" value="Acyl_CoA_acyltransferase"/>
</dbReference>
<sequence>MNITLYDNINEIHGDEKKDRAKEEIYGLWQECFGDSKEYTDFYFKWKVKDNRILTIYKEETLCSMLHLNPYLLSLRGGQIPANYIVGVATKKEERRQGLMKILLEKALHDMYLEKMPFTYLMPAAETIYSPYDFRVVYEQEPWNEIMKAVTQDVKEKNRTGYKNITVKPLDPEEKDSVKNLTAFCNDQLSKNYDIYVHRTPYYYERLIQEMKSGYGEVLVCYREDQILGCLSYMAEDAIYITEMITNPKDKEVLEAFAVYFNENIHKGMYENKEQKTTAIMARIVDFKAFVKDISATEEIGIVMKVTDTILDENNGIYQLKFTQKGCHISETTQEPDITLDIAEAAELFFGRFQRDKFINSGNIGTAVRREEVLDKLDKINSYSKVFINDVV</sequence>
<dbReference type="PANTHER" id="PTHR37817:SF1">
    <property type="entry name" value="N-ACETYLTRANSFERASE EIS"/>
    <property type="match status" value="1"/>
</dbReference>
<dbReference type="PROSITE" id="PS51186">
    <property type="entry name" value="GNAT"/>
    <property type="match status" value="1"/>
</dbReference>
<dbReference type="Pfam" id="PF13527">
    <property type="entry name" value="Acetyltransf_9"/>
    <property type="match status" value="1"/>
</dbReference>
<dbReference type="GO" id="GO:0034069">
    <property type="term" value="F:aminoglycoside N-acetyltransferase activity"/>
    <property type="evidence" value="ECO:0007669"/>
    <property type="project" value="TreeGrafter"/>
</dbReference>
<dbReference type="SUPFAM" id="SSF55729">
    <property type="entry name" value="Acyl-CoA N-acyltransferases (Nat)"/>
    <property type="match status" value="1"/>
</dbReference>
<evidence type="ECO:0000313" key="2">
    <source>
        <dbReference type="EMBL" id="SFN94785.1"/>
    </source>
</evidence>
<dbReference type="Pfam" id="PF13530">
    <property type="entry name" value="SCP2_2"/>
    <property type="match status" value="1"/>
</dbReference>
<dbReference type="Gene3D" id="3.40.630.30">
    <property type="match status" value="1"/>
</dbReference>
<dbReference type="PANTHER" id="PTHR37817">
    <property type="entry name" value="N-ACETYLTRANSFERASE EIS"/>
    <property type="match status" value="1"/>
</dbReference>
<dbReference type="InterPro" id="IPR051554">
    <property type="entry name" value="Acetyltransferase_Eis"/>
</dbReference>
<evidence type="ECO:0000259" key="1">
    <source>
        <dbReference type="PROSITE" id="PS51186"/>
    </source>
</evidence>
<dbReference type="AlphaFoldDB" id="A0A1I5D6D0"/>
<evidence type="ECO:0000313" key="3">
    <source>
        <dbReference type="Proteomes" id="UP000198806"/>
    </source>
</evidence>
<dbReference type="EMBL" id="FOWD01000005">
    <property type="protein sequence ID" value="SFN94785.1"/>
    <property type="molecule type" value="Genomic_DNA"/>
</dbReference>
<dbReference type="SUPFAM" id="SSF55718">
    <property type="entry name" value="SCP-like"/>
    <property type="match status" value="1"/>
</dbReference>
<feature type="domain" description="N-acetyltransferase" evidence="1">
    <location>
        <begin position="12"/>
        <end position="153"/>
    </location>
</feature>
<dbReference type="InterPro" id="IPR025559">
    <property type="entry name" value="Eis_dom"/>
</dbReference>
<proteinExistence type="predicted"/>
<dbReference type="OrthoDB" id="2063981at2"/>
<accession>A0A1I5D6D0</accession>
<dbReference type="Gene3D" id="3.30.1050.10">
    <property type="entry name" value="SCP2 sterol-binding domain"/>
    <property type="match status" value="1"/>
</dbReference>
<protein>
    <submittedName>
        <fullName evidence="2">Predicted acetyltransferase</fullName>
    </submittedName>
</protein>
<dbReference type="InterPro" id="IPR036527">
    <property type="entry name" value="SCP2_sterol-bd_dom_sf"/>
</dbReference>
<dbReference type="STRING" id="1527.SAMN04489757_10516"/>
<dbReference type="GO" id="GO:0030649">
    <property type="term" value="P:aminoglycoside antibiotic catabolic process"/>
    <property type="evidence" value="ECO:0007669"/>
    <property type="project" value="TreeGrafter"/>
</dbReference>
<dbReference type="RefSeq" id="WP_091684637.1">
    <property type="nucleotide sequence ID" value="NZ_BAABFM010000026.1"/>
</dbReference>
<dbReference type="Proteomes" id="UP000198806">
    <property type="component" value="Unassembled WGS sequence"/>
</dbReference>
<keyword evidence="2" id="KW-0808">Transferase</keyword>
<organism evidence="2 3">
    <name type="scientific">Anaerocolumna aminovalerica</name>
    <dbReference type="NCBI Taxonomy" id="1527"/>
    <lineage>
        <taxon>Bacteria</taxon>
        <taxon>Bacillati</taxon>
        <taxon>Bacillota</taxon>
        <taxon>Clostridia</taxon>
        <taxon>Lachnospirales</taxon>
        <taxon>Lachnospiraceae</taxon>
        <taxon>Anaerocolumna</taxon>
    </lineage>
</organism>